<sequence>MDQDPVAESLECFAARCADPAAAVYGRLFALHPEAEALFLMDPGGHVRGQMLAVAVEALLDGGGRLAGLVGIERMNHLNIGVPLALFDGFFNLLRAVVRDALGADWTPAMAIAWQARLGALAGEKNSDANHLAAGT</sequence>
<name>A0A4R5QJZ3_9PROT</name>
<dbReference type="GO" id="GO:0019825">
    <property type="term" value="F:oxygen binding"/>
    <property type="evidence" value="ECO:0007669"/>
    <property type="project" value="InterPro"/>
</dbReference>
<protein>
    <submittedName>
        <fullName evidence="1">Globin</fullName>
    </submittedName>
</protein>
<accession>A0A4R5QJZ3</accession>
<dbReference type="EMBL" id="SMSJ01000004">
    <property type="protein sequence ID" value="TDH63744.1"/>
    <property type="molecule type" value="Genomic_DNA"/>
</dbReference>
<keyword evidence="2" id="KW-1185">Reference proteome</keyword>
<evidence type="ECO:0000313" key="2">
    <source>
        <dbReference type="Proteomes" id="UP000295096"/>
    </source>
</evidence>
<reference evidence="1 2" key="1">
    <citation type="journal article" date="2016" name="J. Microbiol.">
        <title>Dankookia rubra gen. nov., sp. nov., an alphaproteobacterium isolated from sediment of a shallow stream.</title>
        <authorList>
            <person name="Kim W.H."/>
            <person name="Kim D.H."/>
            <person name="Kang K."/>
            <person name="Ahn T.Y."/>
        </authorList>
    </citation>
    <scope>NUCLEOTIDE SEQUENCE [LARGE SCALE GENOMIC DNA]</scope>
    <source>
        <strain evidence="1 2">JCM30602</strain>
    </source>
</reference>
<proteinExistence type="predicted"/>
<dbReference type="SUPFAM" id="SSF46458">
    <property type="entry name" value="Globin-like"/>
    <property type="match status" value="1"/>
</dbReference>
<dbReference type="InterPro" id="IPR044399">
    <property type="entry name" value="Mb-like_M"/>
</dbReference>
<organism evidence="1 2">
    <name type="scientific">Dankookia rubra</name>
    <dbReference type="NCBI Taxonomy" id="1442381"/>
    <lineage>
        <taxon>Bacteria</taxon>
        <taxon>Pseudomonadati</taxon>
        <taxon>Pseudomonadota</taxon>
        <taxon>Alphaproteobacteria</taxon>
        <taxon>Acetobacterales</taxon>
        <taxon>Roseomonadaceae</taxon>
        <taxon>Dankookia</taxon>
    </lineage>
</organism>
<gene>
    <name evidence="1" type="ORF">E2C06_05305</name>
</gene>
<evidence type="ECO:0000313" key="1">
    <source>
        <dbReference type="EMBL" id="TDH63744.1"/>
    </source>
</evidence>
<dbReference type="CDD" id="cd01040">
    <property type="entry name" value="Mb-like"/>
    <property type="match status" value="1"/>
</dbReference>
<dbReference type="GO" id="GO:0020037">
    <property type="term" value="F:heme binding"/>
    <property type="evidence" value="ECO:0007669"/>
    <property type="project" value="InterPro"/>
</dbReference>
<dbReference type="OrthoDB" id="7594567at2"/>
<dbReference type="AlphaFoldDB" id="A0A4R5QJZ3"/>
<dbReference type="InterPro" id="IPR009050">
    <property type="entry name" value="Globin-like_sf"/>
</dbReference>
<comment type="caution">
    <text evidence="1">The sequence shown here is derived from an EMBL/GenBank/DDBJ whole genome shotgun (WGS) entry which is preliminary data.</text>
</comment>
<dbReference type="Proteomes" id="UP000295096">
    <property type="component" value="Unassembled WGS sequence"/>
</dbReference>
<dbReference type="RefSeq" id="WP_133287538.1">
    <property type="nucleotide sequence ID" value="NZ_SMSJ01000004.1"/>
</dbReference>
<dbReference type="InterPro" id="IPR012292">
    <property type="entry name" value="Globin/Proto"/>
</dbReference>
<dbReference type="Gene3D" id="1.10.490.10">
    <property type="entry name" value="Globins"/>
    <property type="match status" value="1"/>
</dbReference>